<dbReference type="GO" id="GO:0046983">
    <property type="term" value="F:protein dimerization activity"/>
    <property type="evidence" value="ECO:0007669"/>
    <property type="project" value="InterPro"/>
</dbReference>
<dbReference type="EC" id="2.7.13.3" evidence="2"/>
<dbReference type="GO" id="GO:0016020">
    <property type="term" value="C:membrane"/>
    <property type="evidence" value="ECO:0007669"/>
    <property type="project" value="InterPro"/>
</dbReference>
<proteinExistence type="predicted"/>
<keyword evidence="3" id="KW-0597">Phosphoprotein</keyword>
<evidence type="ECO:0000256" key="1">
    <source>
        <dbReference type="ARBA" id="ARBA00000085"/>
    </source>
</evidence>
<feature type="transmembrane region" description="Helical" evidence="9">
    <location>
        <begin position="12"/>
        <end position="31"/>
    </location>
</feature>
<name>A0A1V9GCH3_9BACT</name>
<evidence type="ECO:0000256" key="5">
    <source>
        <dbReference type="ARBA" id="ARBA00022741"/>
    </source>
</evidence>
<evidence type="ECO:0000256" key="4">
    <source>
        <dbReference type="ARBA" id="ARBA00022679"/>
    </source>
</evidence>
<evidence type="ECO:0000256" key="3">
    <source>
        <dbReference type="ARBA" id="ARBA00022553"/>
    </source>
</evidence>
<dbReference type="Proteomes" id="UP000192276">
    <property type="component" value="Unassembled WGS sequence"/>
</dbReference>
<dbReference type="GO" id="GO:0005524">
    <property type="term" value="F:ATP binding"/>
    <property type="evidence" value="ECO:0007669"/>
    <property type="project" value="UniProtKB-KW"/>
</dbReference>
<dbReference type="PANTHER" id="PTHR24421:SF10">
    <property type="entry name" value="NITRATE_NITRITE SENSOR PROTEIN NARQ"/>
    <property type="match status" value="1"/>
</dbReference>
<keyword evidence="8" id="KW-0902">Two-component regulatory system</keyword>
<dbReference type="Pfam" id="PF02518">
    <property type="entry name" value="HATPase_c"/>
    <property type="match status" value="1"/>
</dbReference>
<dbReference type="Pfam" id="PF07730">
    <property type="entry name" value="HisKA_3"/>
    <property type="match status" value="1"/>
</dbReference>
<comment type="catalytic activity">
    <reaction evidence="1">
        <text>ATP + protein L-histidine = ADP + protein N-phospho-L-histidine.</text>
        <dbReference type="EC" id="2.7.13.3"/>
    </reaction>
</comment>
<accession>A0A1V9GCH3</accession>
<organism evidence="12 13">
    <name type="scientific">Niastella populi</name>
    <dbReference type="NCBI Taxonomy" id="550983"/>
    <lineage>
        <taxon>Bacteria</taxon>
        <taxon>Pseudomonadati</taxon>
        <taxon>Bacteroidota</taxon>
        <taxon>Chitinophagia</taxon>
        <taxon>Chitinophagales</taxon>
        <taxon>Chitinophagaceae</taxon>
        <taxon>Niastella</taxon>
    </lineage>
</organism>
<reference evidence="13" key="1">
    <citation type="submission" date="2016-04" db="EMBL/GenBank/DDBJ databases">
        <authorList>
            <person name="Chen L."/>
            <person name="Zhuang W."/>
            <person name="Wang G."/>
        </authorList>
    </citation>
    <scope>NUCLEOTIDE SEQUENCE [LARGE SCALE GENOMIC DNA]</scope>
    <source>
        <strain evidence="13">208</strain>
    </source>
</reference>
<sequence>MQGITDNISLLVVMVMMGIFILVASFIFLLLRNQNRLVAEKNKRQAIEIEHQKQLLRSVIESQEAERTRIGRDLHDSVGAALYGLRVTVDRFEKEHPGHPFVQAFTGTGKSLVDDCIGRVRDISHNLSPGILAIQTLTEAMEELCYTIDSNAGLNVYFTNEAGAAADSLDLTSSLAVYRILEELITNTLKHAAAANIHVYLGMEENKLVLDYRDDGKGLPVGAGLNRGRGLQNIESRLQIMNGVYTSASTGGYHIRISISMPLNQL</sequence>
<keyword evidence="5" id="KW-0547">Nucleotide-binding</keyword>
<evidence type="ECO:0000256" key="2">
    <source>
        <dbReference type="ARBA" id="ARBA00012438"/>
    </source>
</evidence>
<dbReference type="InterPro" id="IPR003594">
    <property type="entry name" value="HATPase_dom"/>
</dbReference>
<dbReference type="OrthoDB" id="5401121at2"/>
<dbReference type="AlphaFoldDB" id="A0A1V9GCH3"/>
<gene>
    <name evidence="12" type="ORF">A4R26_00115</name>
</gene>
<feature type="domain" description="Histidine kinase/HSP90-like ATPase" evidence="10">
    <location>
        <begin position="175"/>
        <end position="257"/>
    </location>
</feature>
<dbReference type="CDD" id="cd16917">
    <property type="entry name" value="HATPase_UhpB-NarQ-NarX-like"/>
    <property type="match status" value="1"/>
</dbReference>
<dbReference type="RefSeq" id="WP_081158397.1">
    <property type="nucleotide sequence ID" value="NZ_LWBP01000001.1"/>
</dbReference>
<dbReference type="Gene3D" id="3.30.565.10">
    <property type="entry name" value="Histidine kinase-like ATPase, C-terminal domain"/>
    <property type="match status" value="1"/>
</dbReference>
<evidence type="ECO:0000259" key="10">
    <source>
        <dbReference type="Pfam" id="PF02518"/>
    </source>
</evidence>
<evidence type="ECO:0000313" key="12">
    <source>
        <dbReference type="EMBL" id="OQP68252.1"/>
    </source>
</evidence>
<dbReference type="PANTHER" id="PTHR24421">
    <property type="entry name" value="NITRATE/NITRITE SENSOR PROTEIN NARX-RELATED"/>
    <property type="match status" value="1"/>
</dbReference>
<evidence type="ECO:0000256" key="8">
    <source>
        <dbReference type="ARBA" id="ARBA00023012"/>
    </source>
</evidence>
<keyword evidence="9" id="KW-1133">Transmembrane helix</keyword>
<evidence type="ECO:0000259" key="11">
    <source>
        <dbReference type="Pfam" id="PF07730"/>
    </source>
</evidence>
<evidence type="ECO:0000256" key="6">
    <source>
        <dbReference type="ARBA" id="ARBA00022777"/>
    </source>
</evidence>
<comment type="caution">
    <text evidence="12">The sequence shown here is derived from an EMBL/GenBank/DDBJ whole genome shotgun (WGS) entry which is preliminary data.</text>
</comment>
<dbReference type="InterPro" id="IPR036890">
    <property type="entry name" value="HATPase_C_sf"/>
</dbReference>
<keyword evidence="4" id="KW-0808">Transferase</keyword>
<dbReference type="EMBL" id="LWBP01000001">
    <property type="protein sequence ID" value="OQP68252.1"/>
    <property type="molecule type" value="Genomic_DNA"/>
</dbReference>
<keyword evidence="9" id="KW-0472">Membrane</keyword>
<feature type="domain" description="Signal transduction histidine kinase subgroup 3 dimerisation and phosphoacceptor" evidence="11">
    <location>
        <begin position="66"/>
        <end position="130"/>
    </location>
</feature>
<evidence type="ECO:0000256" key="7">
    <source>
        <dbReference type="ARBA" id="ARBA00022840"/>
    </source>
</evidence>
<evidence type="ECO:0000313" key="13">
    <source>
        <dbReference type="Proteomes" id="UP000192276"/>
    </source>
</evidence>
<keyword evidence="9" id="KW-0812">Transmembrane</keyword>
<keyword evidence="6" id="KW-0418">Kinase</keyword>
<protein>
    <recommendedName>
        <fullName evidence="2">histidine kinase</fullName>
        <ecNumber evidence="2">2.7.13.3</ecNumber>
    </recommendedName>
</protein>
<evidence type="ECO:0000256" key="9">
    <source>
        <dbReference type="SAM" id="Phobius"/>
    </source>
</evidence>
<dbReference type="InterPro" id="IPR050482">
    <property type="entry name" value="Sensor_HK_TwoCompSys"/>
</dbReference>
<keyword evidence="7" id="KW-0067">ATP-binding</keyword>
<dbReference type="InterPro" id="IPR011712">
    <property type="entry name" value="Sig_transdc_His_kin_sub3_dim/P"/>
</dbReference>
<keyword evidence="13" id="KW-1185">Reference proteome</keyword>
<dbReference type="GO" id="GO:0000155">
    <property type="term" value="F:phosphorelay sensor kinase activity"/>
    <property type="evidence" value="ECO:0007669"/>
    <property type="project" value="InterPro"/>
</dbReference>
<dbReference type="STRING" id="550983.A4R26_00115"/>
<dbReference type="SUPFAM" id="SSF55874">
    <property type="entry name" value="ATPase domain of HSP90 chaperone/DNA topoisomerase II/histidine kinase"/>
    <property type="match status" value="1"/>
</dbReference>